<dbReference type="PROSITE" id="PS51375">
    <property type="entry name" value="PPR"/>
    <property type="match status" value="8"/>
</dbReference>
<dbReference type="GO" id="GO:0009451">
    <property type="term" value="P:RNA modification"/>
    <property type="evidence" value="ECO:0007669"/>
    <property type="project" value="InterPro"/>
</dbReference>
<dbReference type="Pfam" id="PF13041">
    <property type="entry name" value="PPR_2"/>
    <property type="match status" value="4"/>
</dbReference>
<dbReference type="Pfam" id="PF01535">
    <property type="entry name" value="PPR"/>
    <property type="match status" value="6"/>
</dbReference>
<dbReference type="FunFam" id="1.25.40.10:FF:000090">
    <property type="entry name" value="Pentatricopeptide repeat-containing protein, chloroplastic"/>
    <property type="match status" value="1"/>
</dbReference>
<dbReference type="FunFam" id="1.25.40.10:FF:000353">
    <property type="entry name" value="Pentatricopeptide repeat-containing protein At4g39530"/>
    <property type="match status" value="1"/>
</dbReference>
<gene>
    <name evidence="4" type="ORF">DVH24_034019</name>
</gene>
<feature type="repeat" description="PPR" evidence="3">
    <location>
        <begin position="652"/>
        <end position="686"/>
    </location>
</feature>
<dbReference type="InterPro" id="IPR011990">
    <property type="entry name" value="TPR-like_helical_dom_sf"/>
</dbReference>
<dbReference type="FunFam" id="1.25.40.10:FF:000381">
    <property type="entry name" value="Pentatricopeptide repeat-containing protein"/>
    <property type="match status" value="1"/>
</dbReference>
<feature type="repeat" description="PPR" evidence="3">
    <location>
        <begin position="314"/>
        <end position="348"/>
    </location>
</feature>
<feature type="repeat" description="PPR" evidence="3">
    <location>
        <begin position="213"/>
        <end position="247"/>
    </location>
</feature>
<evidence type="ECO:0008006" key="6">
    <source>
        <dbReference type="Google" id="ProtNLM"/>
    </source>
</evidence>
<feature type="repeat" description="PPR" evidence="3">
    <location>
        <begin position="516"/>
        <end position="550"/>
    </location>
</feature>
<sequence length="1019" mass="113704">MRNFALHHYLSRRRNSHKTLNASTLAALPVPPPPPPPTFPIRTKRRALLDLLQPRDHSDKPIFYYNAIHAQILLSGFRDDVFLANLLLHSYAKSGSVIYARKLFDKMPERNSVTWSSMVSMYTKHGNYEQALLMFSDFCRNSDGHPNEYTLASVIRACTQLGGIDQGAQVHGFVVKTGFYQDVYVATSLVDFYVKNGHIDEADLIFEGLNVKSAVTWTIMIAGYAKCGESEVSLKLFYQMRDTDVLPDKYVLSSVLTACSALKFIGGGKQIHAYVLRRGTVMDVSVVNVLVDFYTKCGEVEAAKKLFDMIVVKDLISWTTMIAGYMQNSFEREAVKLFSEMAGLGWKPDGFACSSILTSCGSLDALNQGREVHAYAIRVHLVYEAYVKNSLIDMYAKCDSLTDARRVFDSMTDHNVVSYNTMIEGYSRQDKLSEALHLFNELRLRSFQPSLLTFVSLLGISAALFTLQLSKQIHGLITKYGYCLDVFSGSGLIDVYSKCSGIRDARLVFDEMYEKDIVVWNAMFCGYTQQMESEEALRLYTELQLSRQNPNEFTFAALISAASNLASMQHGQQFHNQLIKMGLDSDLFVTNALVDMYSKCGSIEEACKIFNSKVWSDVACWNSIISTYAQHGEAEEALLMFARMMKEGIKPNYITFVGVLSACSHAGLVEDGLRHFESMPQFGIDPGTEHYACIVTLLGRAGKLFEAKEFIEKMPVKPAAIVWRSLLSACTAAGNVELGTYAAEMAIWNDPVDSGSYILLSNIYASRGMWADVKAVREKMDNDGVVKETGCSWVEVNNEVHTFAARDRTHREADLIFSILDNLILQIKGVVIASCFTDVSPISCITDWLEITATRLIDFTLGLHIFVMSISPVVISDTLLCKTSKHLIATLFSSGKLHPLRALCLKGNAELGESMNVSSDSEEGSALLSKMVAVVCENFERPLPLRMCNCWYLRLYIVRCNVLLQKLLVFSQLRLSEASAHSGSFSTRIKEEATRLQANAGSQVPFNKLVKHIIAGNLI</sequence>
<dbReference type="InterPro" id="IPR002885">
    <property type="entry name" value="PPR_rpt"/>
</dbReference>
<dbReference type="FunFam" id="1.25.40.10:FF:000361">
    <property type="entry name" value="Pentatricopeptide repeat-containing protein chloroplastic"/>
    <property type="match status" value="1"/>
</dbReference>
<dbReference type="EMBL" id="RDQH01000327">
    <property type="protein sequence ID" value="RXI09402.1"/>
    <property type="molecule type" value="Genomic_DNA"/>
</dbReference>
<dbReference type="FunFam" id="1.25.40.10:FF:000958">
    <property type="entry name" value="Pentatricopeptide repeat-containing protein At4g39530"/>
    <property type="match status" value="1"/>
</dbReference>
<evidence type="ECO:0000256" key="1">
    <source>
        <dbReference type="ARBA" id="ARBA00022737"/>
    </source>
</evidence>
<proteinExistence type="inferred from homology"/>
<organism evidence="4 5">
    <name type="scientific">Malus domestica</name>
    <name type="common">Apple</name>
    <name type="synonym">Pyrus malus</name>
    <dbReference type="NCBI Taxonomy" id="3750"/>
    <lineage>
        <taxon>Eukaryota</taxon>
        <taxon>Viridiplantae</taxon>
        <taxon>Streptophyta</taxon>
        <taxon>Embryophyta</taxon>
        <taxon>Tracheophyta</taxon>
        <taxon>Spermatophyta</taxon>
        <taxon>Magnoliopsida</taxon>
        <taxon>eudicotyledons</taxon>
        <taxon>Gunneridae</taxon>
        <taxon>Pentapetalae</taxon>
        <taxon>rosids</taxon>
        <taxon>fabids</taxon>
        <taxon>Rosales</taxon>
        <taxon>Rosaceae</taxon>
        <taxon>Amygdaloideae</taxon>
        <taxon>Maleae</taxon>
        <taxon>Malus</taxon>
    </lineage>
</organism>
<accession>A0A498KUH3</accession>
<dbReference type="AlphaFoldDB" id="A0A498KUH3"/>
<dbReference type="STRING" id="3750.A0A498KUH3"/>
<dbReference type="PANTHER" id="PTHR47926">
    <property type="entry name" value="PENTATRICOPEPTIDE REPEAT-CONTAINING PROTEIN"/>
    <property type="match status" value="1"/>
</dbReference>
<evidence type="ECO:0000313" key="5">
    <source>
        <dbReference type="Proteomes" id="UP000290289"/>
    </source>
</evidence>
<evidence type="ECO:0000313" key="4">
    <source>
        <dbReference type="EMBL" id="RXI09402.1"/>
    </source>
</evidence>
<dbReference type="NCBIfam" id="TIGR00756">
    <property type="entry name" value="PPR"/>
    <property type="match status" value="5"/>
</dbReference>
<dbReference type="Proteomes" id="UP000290289">
    <property type="component" value="Chromosome 1"/>
</dbReference>
<reference evidence="4 5" key="1">
    <citation type="submission" date="2018-10" db="EMBL/GenBank/DDBJ databases">
        <title>A high-quality apple genome assembly.</title>
        <authorList>
            <person name="Hu J."/>
        </authorList>
    </citation>
    <scope>NUCLEOTIDE SEQUENCE [LARGE SCALE GENOMIC DNA]</scope>
    <source>
        <strain evidence="5">cv. HFTH1</strain>
        <tissue evidence="4">Young leaf</tissue>
    </source>
</reference>
<dbReference type="InterPro" id="IPR046848">
    <property type="entry name" value="E_motif"/>
</dbReference>
<evidence type="ECO:0000256" key="3">
    <source>
        <dbReference type="PROSITE-ProRule" id="PRU00708"/>
    </source>
</evidence>
<feature type="repeat" description="PPR" evidence="3">
    <location>
        <begin position="80"/>
        <end position="110"/>
    </location>
</feature>
<comment type="similarity">
    <text evidence="2">Belongs to the PPR family. PCMP-E subfamily.</text>
</comment>
<keyword evidence="1" id="KW-0677">Repeat</keyword>
<dbReference type="InterPro" id="IPR046960">
    <property type="entry name" value="PPR_At4g14850-like_plant"/>
</dbReference>
<feature type="repeat" description="PPR" evidence="3">
    <location>
        <begin position="111"/>
        <end position="146"/>
    </location>
</feature>
<dbReference type="FunFam" id="1.25.40.10:FF:000073">
    <property type="entry name" value="Pentatricopeptide repeat-containing protein chloroplastic"/>
    <property type="match status" value="1"/>
</dbReference>
<name>A0A498KUH3_MALDO</name>
<dbReference type="PANTHER" id="PTHR47926:SF527">
    <property type="entry name" value="PENTATRICOPEPTIDE REPEAT-CONTAINING PROTEIN"/>
    <property type="match status" value="1"/>
</dbReference>
<dbReference type="Pfam" id="PF20431">
    <property type="entry name" value="E_motif"/>
    <property type="match status" value="1"/>
</dbReference>
<dbReference type="Gene3D" id="1.25.40.10">
    <property type="entry name" value="Tetratricopeptide repeat domain"/>
    <property type="match status" value="6"/>
</dbReference>
<feature type="repeat" description="PPR" evidence="3">
    <location>
        <begin position="415"/>
        <end position="449"/>
    </location>
</feature>
<protein>
    <recommendedName>
        <fullName evidence="6">Pentatricopeptide repeat-containing protein</fullName>
    </recommendedName>
</protein>
<feature type="repeat" description="PPR" evidence="3">
    <location>
        <begin position="617"/>
        <end position="651"/>
    </location>
</feature>
<comment type="caution">
    <text evidence="4">The sequence shown here is derived from an EMBL/GenBank/DDBJ whole genome shotgun (WGS) entry which is preliminary data.</text>
</comment>
<keyword evidence="5" id="KW-1185">Reference proteome</keyword>
<dbReference type="GO" id="GO:0003729">
    <property type="term" value="F:mRNA binding"/>
    <property type="evidence" value="ECO:0007669"/>
    <property type="project" value="UniProtKB-ARBA"/>
</dbReference>
<evidence type="ECO:0000256" key="2">
    <source>
        <dbReference type="ARBA" id="ARBA00061659"/>
    </source>
</evidence>